<evidence type="ECO:0000313" key="3">
    <source>
        <dbReference type="Proteomes" id="UP001153076"/>
    </source>
</evidence>
<dbReference type="Proteomes" id="UP001153076">
    <property type="component" value="Unassembled WGS sequence"/>
</dbReference>
<feature type="region of interest" description="Disordered" evidence="1">
    <location>
        <begin position="131"/>
        <end position="159"/>
    </location>
</feature>
<keyword evidence="3" id="KW-1185">Reference proteome</keyword>
<comment type="caution">
    <text evidence="2">The sequence shown here is derived from an EMBL/GenBank/DDBJ whole genome shotgun (WGS) entry which is preliminary data.</text>
</comment>
<evidence type="ECO:0000313" key="2">
    <source>
        <dbReference type="EMBL" id="KAJ8444859.1"/>
    </source>
</evidence>
<protein>
    <submittedName>
        <fullName evidence="2">Uncharacterized protein</fullName>
    </submittedName>
</protein>
<sequence length="193" mass="20630">MAGSSSSLASCAAASSSSASCVAASPSRGMVSSTLHIHLHRRYEVHHVRVLALSTSLAAIFYVLNVRLKVSLLLKVIRGQVDAAALPSQPPRPPSLSSTSPSGAYTWSLTLQTFSALSRCRRFRLAEGHRSSKGHKFASPGWRRMKKRQGIKSKDRRSLTSAMATCSSVTLGASVELEGAKSQDLARHSIIAD</sequence>
<evidence type="ECO:0000256" key="1">
    <source>
        <dbReference type="SAM" id="MobiDB-lite"/>
    </source>
</evidence>
<reference evidence="2" key="1">
    <citation type="submission" date="2022-04" db="EMBL/GenBank/DDBJ databases">
        <title>Carnegiea gigantea Genome sequencing and assembly v2.</title>
        <authorList>
            <person name="Copetti D."/>
            <person name="Sanderson M.J."/>
            <person name="Burquez A."/>
            <person name="Wojciechowski M.F."/>
        </authorList>
    </citation>
    <scope>NUCLEOTIDE SEQUENCE</scope>
    <source>
        <strain evidence="2">SGP5-SGP5p</strain>
        <tissue evidence="2">Aerial part</tissue>
    </source>
</reference>
<accession>A0A9Q1KJW8</accession>
<dbReference type="EMBL" id="JAKOGI010000084">
    <property type="protein sequence ID" value="KAJ8444859.1"/>
    <property type="molecule type" value="Genomic_DNA"/>
</dbReference>
<name>A0A9Q1KJW8_9CARY</name>
<gene>
    <name evidence="2" type="ORF">Cgig2_029790</name>
</gene>
<proteinExistence type="predicted"/>
<dbReference type="AlphaFoldDB" id="A0A9Q1KJW8"/>
<organism evidence="2 3">
    <name type="scientific">Carnegiea gigantea</name>
    <dbReference type="NCBI Taxonomy" id="171969"/>
    <lineage>
        <taxon>Eukaryota</taxon>
        <taxon>Viridiplantae</taxon>
        <taxon>Streptophyta</taxon>
        <taxon>Embryophyta</taxon>
        <taxon>Tracheophyta</taxon>
        <taxon>Spermatophyta</taxon>
        <taxon>Magnoliopsida</taxon>
        <taxon>eudicotyledons</taxon>
        <taxon>Gunneridae</taxon>
        <taxon>Pentapetalae</taxon>
        <taxon>Caryophyllales</taxon>
        <taxon>Cactineae</taxon>
        <taxon>Cactaceae</taxon>
        <taxon>Cactoideae</taxon>
        <taxon>Echinocereeae</taxon>
        <taxon>Carnegiea</taxon>
    </lineage>
</organism>